<dbReference type="InterPro" id="IPR012310">
    <property type="entry name" value="DNA_ligase_ATP-dep_cent"/>
</dbReference>
<organism evidence="2 3">
    <name type="scientific">Proteiniphilum acetatigenes</name>
    <dbReference type="NCBI Taxonomy" id="294710"/>
    <lineage>
        <taxon>Bacteria</taxon>
        <taxon>Pseudomonadati</taxon>
        <taxon>Bacteroidota</taxon>
        <taxon>Bacteroidia</taxon>
        <taxon>Bacteroidales</taxon>
        <taxon>Dysgonomonadaceae</taxon>
        <taxon>Proteiniphilum</taxon>
    </lineage>
</organism>
<evidence type="ECO:0000313" key="2">
    <source>
        <dbReference type="EMBL" id="KUK74787.1"/>
    </source>
</evidence>
<feature type="domain" description="ATP-dependent DNA ligase family profile" evidence="1">
    <location>
        <begin position="10"/>
        <end position="87"/>
    </location>
</feature>
<dbReference type="GO" id="GO:0006281">
    <property type="term" value="P:DNA repair"/>
    <property type="evidence" value="ECO:0007669"/>
    <property type="project" value="InterPro"/>
</dbReference>
<evidence type="ECO:0000313" key="3">
    <source>
        <dbReference type="Proteomes" id="UP000053860"/>
    </source>
</evidence>
<reference evidence="3" key="1">
    <citation type="journal article" date="2015" name="MBio">
        <title>Genome-Resolved Metagenomic Analysis Reveals Roles for Candidate Phyla and Other Microbial Community Members in Biogeochemical Transformations in Oil Reservoirs.</title>
        <authorList>
            <person name="Hu P."/>
            <person name="Tom L."/>
            <person name="Singh A."/>
            <person name="Thomas B.C."/>
            <person name="Baker B.J."/>
            <person name="Piceno Y.M."/>
            <person name="Andersen G.L."/>
            <person name="Banfield J.F."/>
        </authorList>
    </citation>
    <scope>NUCLEOTIDE SEQUENCE [LARGE SCALE GENOMIC DNA]</scope>
</reference>
<dbReference type="GO" id="GO:0003910">
    <property type="term" value="F:DNA ligase (ATP) activity"/>
    <property type="evidence" value="ECO:0007669"/>
    <property type="project" value="InterPro"/>
</dbReference>
<keyword evidence="2" id="KW-0436">Ligase</keyword>
<evidence type="ECO:0000259" key="1">
    <source>
        <dbReference type="Pfam" id="PF01068"/>
    </source>
</evidence>
<dbReference type="Pfam" id="PF01068">
    <property type="entry name" value="DNA_ligase_A_M"/>
    <property type="match status" value="1"/>
</dbReference>
<dbReference type="GO" id="GO:0006310">
    <property type="term" value="P:DNA recombination"/>
    <property type="evidence" value="ECO:0007669"/>
    <property type="project" value="InterPro"/>
</dbReference>
<dbReference type="EMBL" id="LGGN01000406">
    <property type="protein sequence ID" value="KUK74787.1"/>
    <property type="molecule type" value="Genomic_DNA"/>
</dbReference>
<comment type="caution">
    <text evidence="2">The sequence shown here is derived from an EMBL/GenBank/DDBJ whole genome shotgun (WGS) entry which is preliminary data.</text>
</comment>
<dbReference type="Gene3D" id="3.30.470.30">
    <property type="entry name" value="DNA ligase/mRNA capping enzyme"/>
    <property type="match status" value="1"/>
</dbReference>
<dbReference type="GO" id="GO:0005524">
    <property type="term" value="F:ATP binding"/>
    <property type="evidence" value="ECO:0007669"/>
    <property type="project" value="InterPro"/>
</dbReference>
<name>A0A117LYM6_9BACT</name>
<dbReference type="Proteomes" id="UP000053860">
    <property type="component" value="Unassembled WGS sequence"/>
</dbReference>
<dbReference type="AlphaFoldDB" id="A0A117LYM6"/>
<dbReference type="PATRIC" id="fig|294710.3.peg.299"/>
<protein>
    <submittedName>
        <fullName evidence="2">ATP-dependent DNA ligase LigD</fullName>
    </submittedName>
</protein>
<gene>
    <name evidence="2" type="ORF">XD92_1606</name>
</gene>
<proteinExistence type="predicted"/>
<accession>A0A117LYM6</accession>
<sequence length="104" mass="11886">MLATPGGKPFDNEEWIFEIKWDGYRAIADLSDGLQFYSRNGLSYLGKYSMIMIESGLRKQPEKMVLDGEIVAYNRQGIPDFQLLQHSGEQPAPPLFITFSICFF</sequence>
<dbReference type="SUPFAM" id="SSF56091">
    <property type="entry name" value="DNA ligase/mRNA capping enzyme, catalytic domain"/>
    <property type="match status" value="1"/>
</dbReference>
<dbReference type="Gene3D" id="3.30.1490.70">
    <property type="match status" value="1"/>
</dbReference>